<keyword evidence="3" id="KW-1185">Reference proteome</keyword>
<feature type="compositionally biased region" description="Polar residues" evidence="1">
    <location>
        <begin position="71"/>
        <end position="84"/>
    </location>
</feature>
<name>A0A9Q1FH16_SYNKA</name>
<dbReference type="AlphaFoldDB" id="A0A9Q1FH16"/>
<gene>
    <name evidence="2" type="ORF">SKAU_G00151390</name>
</gene>
<feature type="region of interest" description="Disordered" evidence="1">
    <location>
        <begin position="68"/>
        <end position="112"/>
    </location>
</feature>
<comment type="caution">
    <text evidence="2">The sequence shown here is derived from an EMBL/GenBank/DDBJ whole genome shotgun (WGS) entry which is preliminary data.</text>
</comment>
<reference evidence="2" key="1">
    <citation type="journal article" date="2023" name="Science">
        <title>Genome structures resolve the early diversification of teleost fishes.</title>
        <authorList>
            <person name="Parey E."/>
            <person name="Louis A."/>
            <person name="Montfort J."/>
            <person name="Bouchez O."/>
            <person name="Roques C."/>
            <person name="Iampietro C."/>
            <person name="Lluch J."/>
            <person name="Castinel A."/>
            <person name="Donnadieu C."/>
            <person name="Desvignes T."/>
            <person name="Floi Bucao C."/>
            <person name="Jouanno E."/>
            <person name="Wen M."/>
            <person name="Mejri S."/>
            <person name="Dirks R."/>
            <person name="Jansen H."/>
            <person name="Henkel C."/>
            <person name="Chen W.J."/>
            <person name="Zahm M."/>
            <person name="Cabau C."/>
            <person name="Klopp C."/>
            <person name="Thompson A.W."/>
            <person name="Robinson-Rechavi M."/>
            <person name="Braasch I."/>
            <person name="Lecointre G."/>
            <person name="Bobe J."/>
            <person name="Postlethwait J.H."/>
            <person name="Berthelot C."/>
            <person name="Roest Crollius H."/>
            <person name="Guiguen Y."/>
        </authorList>
    </citation>
    <scope>NUCLEOTIDE SEQUENCE</scope>
    <source>
        <strain evidence="2">WJC10195</strain>
    </source>
</reference>
<protein>
    <submittedName>
        <fullName evidence="2">Uncharacterized protein</fullName>
    </submittedName>
</protein>
<proteinExistence type="predicted"/>
<organism evidence="2 3">
    <name type="scientific">Synaphobranchus kaupii</name>
    <name type="common">Kaup's arrowtooth eel</name>
    <dbReference type="NCBI Taxonomy" id="118154"/>
    <lineage>
        <taxon>Eukaryota</taxon>
        <taxon>Metazoa</taxon>
        <taxon>Chordata</taxon>
        <taxon>Craniata</taxon>
        <taxon>Vertebrata</taxon>
        <taxon>Euteleostomi</taxon>
        <taxon>Actinopterygii</taxon>
        <taxon>Neopterygii</taxon>
        <taxon>Teleostei</taxon>
        <taxon>Anguilliformes</taxon>
        <taxon>Synaphobranchidae</taxon>
        <taxon>Synaphobranchus</taxon>
    </lineage>
</organism>
<sequence length="112" mass="11769">MVTPALCWRGVRRFGKTMEELDQVSCNRTRERPPLGVECPVPPTGKVTSLHGLPATCDHISEARVPGRLGSEQSGASANANANVTGPRIKGGHAVSAGPAHSEESQPKYGKA</sequence>
<evidence type="ECO:0000256" key="1">
    <source>
        <dbReference type="SAM" id="MobiDB-lite"/>
    </source>
</evidence>
<dbReference type="EMBL" id="JAINUF010000005">
    <property type="protein sequence ID" value="KAJ8358614.1"/>
    <property type="molecule type" value="Genomic_DNA"/>
</dbReference>
<accession>A0A9Q1FH16</accession>
<dbReference type="Proteomes" id="UP001152622">
    <property type="component" value="Chromosome 5"/>
</dbReference>
<evidence type="ECO:0000313" key="2">
    <source>
        <dbReference type="EMBL" id="KAJ8358614.1"/>
    </source>
</evidence>
<evidence type="ECO:0000313" key="3">
    <source>
        <dbReference type="Proteomes" id="UP001152622"/>
    </source>
</evidence>